<dbReference type="EMBL" id="CM023474">
    <property type="protein sequence ID" value="KAH7949499.1"/>
    <property type="molecule type" value="Genomic_DNA"/>
</dbReference>
<keyword evidence="2" id="KW-1185">Reference proteome</keyword>
<evidence type="ECO:0000313" key="1">
    <source>
        <dbReference type="EMBL" id="KAH7949499.1"/>
    </source>
</evidence>
<organism evidence="1 2">
    <name type="scientific">Dermacentor silvarum</name>
    <name type="common">Tick</name>
    <dbReference type="NCBI Taxonomy" id="543639"/>
    <lineage>
        <taxon>Eukaryota</taxon>
        <taxon>Metazoa</taxon>
        <taxon>Ecdysozoa</taxon>
        <taxon>Arthropoda</taxon>
        <taxon>Chelicerata</taxon>
        <taxon>Arachnida</taxon>
        <taxon>Acari</taxon>
        <taxon>Parasitiformes</taxon>
        <taxon>Ixodida</taxon>
        <taxon>Ixodoidea</taxon>
        <taxon>Ixodidae</taxon>
        <taxon>Rhipicephalinae</taxon>
        <taxon>Dermacentor</taxon>
    </lineage>
</organism>
<comment type="caution">
    <text evidence="1">The sequence shown here is derived from an EMBL/GenBank/DDBJ whole genome shotgun (WGS) entry which is preliminary data.</text>
</comment>
<name>A0ACB8CR71_DERSI</name>
<sequence>MSLGITVAEASCHTPLEIGQVNAAVECSLPVADKSVGCSFKAGSESSSSQTTQTVHPSSSTSAMLLWVQLEVWQQNRDVLHELQQLRHEVRVVSERLDETEPLDKTRAVSQPALSTVPPVLPRLPADNIKDLEAVVRDDAIAATLRSKRIAGHPGPFPASKDCQHARHGTNAFPPAKCPGHHATAAPKVLGHQRRRLAELENMEARIRPLRHGYLPQSTAKRGTSCYFSYGHRRGRAQDLQHFCLQ</sequence>
<dbReference type="Proteomes" id="UP000821865">
    <property type="component" value="Chromosome 5"/>
</dbReference>
<evidence type="ECO:0000313" key="2">
    <source>
        <dbReference type="Proteomes" id="UP000821865"/>
    </source>
</evidence>
<accession>A0ACB8CR71</accession>
<proteinExistence type="predicted"/>
<reference evidence="1" key="1">
    <citation type="submission" date="2020-05" db="EMBL/GenBank/DDBJ databases">
        <title>Large-scale comparative analyses of tick genomes elucidate their genetic diversity and vector capacities.</title>
        <authorList>
            <person name="Jia N."/>
            <person name="Wang J."/>
            <person name="Shi W."/>
            <person name="Du L."/>
            <person name="Sun Y."/>
            <person name="Zhan W."/>
            <person name="Jiang J."/>
            <person name="Wang Q."/>
            <person name="Zhang B."/>
            <person name="Ji P."/>
            <person name="Sakyi L.B."/>
            <person name="Cui X."/>
            <person name="Yuan T."/>
            <person name="Jiang B."/>
            <person name="Yang W."/>
            <person name="Lam T.T.-Y."/>
            <person name="Chang Q."/>
            <person name="Ding S."/>
            <person name="Wang X."/>
            <person name="Zhu J."/>
            <person name="Ruan X."/>
            <person name="Zhao L."/>
            <person name="Wei J."/>
            <person name="Que T."/>
            <person name="Du C."/>
            <person name="Cheng J."/>
            <person name="Dai P."/>
            <person name="Han X."/>
            <person name="Huang E."/>
            <person name="Gao Y."/>
            <person name="Liu J."/>
            <person name="Shao H."/>
            <person name="Ye R."/>
            <person name="Li L."/>
            <person name="Wei W."/>
            <person name="Wang X."/>
            <person name="Wang C."/>
            <person name="Yang T."/>
            <person name="Huo Q."/>
            <person name="Li W."/>
            <person name="Guo W."/>
            <person name="Chen H."/>
            <person name="Zhou L."/>
            <person name="Ni X."/>
            <person name="Tian J."/>
            <person name="Zhou Y."/>
            <person name="Sheng Y."/>
            <person name="Liu T."/>
            <person name="Pan Y."/>
            <person name="Xia L."/>
            <person name="Li J."/>
            <person name="Zhao F."/>
            <person name="Cao W."/>
        </authorList>
    </citation>
    <scope>NUCLEOTIDE SEQUENCE</scope>
    <source>
        <strain evidence="1">Dsil-2018</strain>
    </source>
</reference>
<gene>
    <name evidence="1" type="ORF">HPB49_011636</name>
</gene>
<protein>
    <submittedName>
        <fullName evidence="1">Uncharacterized protein</fullName>
    </submittedName>
</protein>